<reference evidence="2 3" key="1">
    <citation type="submission" date="2024-01" db="EMBL/GenBank/DDBJ databases">
        <title>Comparative genomics of Cryptococcus and Kwoniella reveals pathogenesis evolution and contrasting modes of karyotype evolution via chromosome fusion or intercentromeric recombination.</title>
        <authorList>
            <person name="Coelho M.A."/>
            <person name="David-Palma M."/>
            <person name="Shea T."/>
            <person name="Bowers K."/>
            <person name="McGinley-Smith S."/>
            <person name="Mohammad A.W."/>
            <person name="Gnirke A."/>
            <person name="Yurkov A.M."/>
            <person name="Nowrousian M."/>
            <person name="Sun S."/>
            <person name="Cuomo C.A."/>
            <person name="Heitman J."/>
        </authorList>
    </citation>
    <scope>NUCLEOTIDE SEQUENCE [LARGE SCALE GENOMIC DNA]</scope>
    <source>
        <strain evidence="2 3">PYCC6329</strain>
    </source>
</reference>
<evidence type="ECO:0000313" key="2">
    <source>
        <dbReference type="EMBL" id="WWD04436.1"/>
    </source>
</evidence>
<dbReference type="EMBL" id="CP144089">
    <property type="protein sequence ID" value="WWD04436.1"/>
    <property type="molecule type" value="Genomic_DNA"/>
</dbReference>
<dbReference type="RefSeq" id="XP_066082403.1">
    <property type="nucleotide sequence ID" value="XM_066226306.1"/>
</dbReference>
<keyword evidence="3" id="KW-1185">Reference proteome</keyword>
<dbReference type="GeneID" id="91101309"/>
<sequence length="111" mass="12353">MASLVVLSGVVGYYLYKENKDRKQKKLGTKNTGGMTSPAIAISTAIGQNKLGELEHYEELPPTYPNALVSPPAQYTHELSYTSSNENDSKAPKSKNKRKSRFFRKSLSLEK</sequence>
<feature type="region of interest" description="Disordered" evidence="1">
    <location>
        <begin position="62"/>
        <end position="111"/>
    </location>
</feature>
<organism evidence="2 3">
    <name type="scientific">Kwoniella europaea PYCC6329</name>
    <dbReference type="NCBI Taxonomy" id="1423913"/>
    <lineage>
        <taxon>Eukaryota</taxon>
        <taxon>Fungi</taxon>
        <taxon>Dikarya</taxon>
        <taxon>Basidiomycota</taxon>
        <taxon>Agaricomycotina</taxon>
        <taxon>Tremellomycetes</taxon>
        <taxon>Tremellales</taxon>
        <taxon>Cryptococcaceae</taxon>
        <taxon>Kwoniella</taxon>
    </lineage>
</organism>
<name>A0AAX4KD00_9TREE</name>
<dbReference type="KEGG" id="ker:91101309"/>
<accession>A0AAX4KD00</accession>
<feature type="compositionally biased region" description="Basic residues" evidence="1">
    <location>
        <begin position="92"/>
        <end position="104"/>
    </location>
</feature>
<dbReference type="AlphaFoldDB" id="A0AAX4KD00"/>
<protein>
    <submittedName>
        <fullName evidence="2">Uncharacterized protein</fullName>
    </submittedName>
</protein>
<proteinExistence type="predicted"/>
<gene>
    <name evidence="2" type="ORF">V865_002505</name>
</gene>
<feature type="compositionally biased region" description="Polar residues" evidence="1">
    <location>
        <begin position="77"/>
        <end position="86"/>
    </location>
</feature>
<evidence type="ECO:0000313" key="3">
    <source>
        <dbReference type="Proteomes" id="UP001358614"/>
    </source>
</evidence>
<evidence type="ECO:0000256" key="1">
    <source>
        <dbReference type="SAM" id="MobiDB-lite"/>
    </source>
</evidence>
<dbReference type="Proteomes" id="UP001358614">
    <property type="component" value="Chromosome 1"/>
</dbReference>